<dbReference type="Pfam" id="PF00912">
    <property type="entry name" value="Transgly"/>
    <property type="match status" value="1"/>
</dbReference>
<accession>A0ABQ4PXX6</accession>
<reference evidence="22" key="1">
    <citation type="submission" date="2021-05" db="EMBL/GenBank/DDBJ databases">
        <authorList>
            <person name="Tanabe Y."/>
        </authorList>
    </citation>
    <scope>NUCLEOTIDE SEQUENCE</scope>
    <source>
        <strain evidence="22">BOTRYCO-1</strain>
    </source>
</reference>
<comment type="pathway">
    <text evidence="2">Cell wall biogenesis; peptidoglycan biosynthesis.</text>
</comment>
<evidence type="ECO:0000256" key="18">
    <source>
        <dbReference type="ARBA" id="ARBA00049902"/>
    </source>
</evidence>
<evidence type="ECO:0000256" key="11">
    <source>
        <dbReference type="ARBA" id="ARBA00022960"/>
    </source>
</evidence>
<evidence type="ECO:0000256" key="12">
    <source>
        <dbReference type="ARBA" id="ARBA00022984"/>
    </source>
</evidence>
<dbReference type="Gene3D" id="3.40.710.10">
    <property type="entry name" value="DD-peptidase/beta-lactamase superfamily"/>
    <property type="match status" value="1"/>
</dbReference>
<dbReference type="PANTHER" id="PTHR32282:SF27">
    <property type="entry name" value="PENICILLIN-BINDING PROTEIN 1A"/>
    <property type="match status" value="1"/>
</dbReference>
<keyword evidence="5" id="KW-0121">Carboxypeptidase</keyword>
<feature type="domain" description="Glycosyl transferase family 51" evidence="21">
    <location>
        <begin position="57"/>
        <end position="238"/>
    </location>
</feature>
<dbReference type="InterPro" id="IPR012338">
    <property type="entry name" value="Beta-lactam/transpept-like"/>
</dbReference>
<organism evidence="22 23">
    <name type="scientific">Candidatus Phycosocius spiralis</name>
    <dbReference type="NCBI Taxonomy" id="2815099"/>
    <lineage>
        <taxon>Bacteria</taxon>
        <taxon>Pseudomonadati</taxon>
        <taxon>Pseudomonadota</taxon>
        <taxon>Alphaproteobacteria</taxon>
        <taxon>Caulobacterales</taxon>
        <taxon>Caulobacterales incertae sedis</taxon>
        <taxon>Candidatus Phycosocius</taxon>
    </lineage>
</organism>
<name>A0ABQ4PXX6_9PROT</name>
<comment type="subcellular location">
    <subcellularLocation>
        <location evidence="1">Membrane</location>
    </subcellularLocation>
</comment>
<evidence type="ECO:0000256" key="7">
    <source>
        <dbReference type="ARBA" id="ARBA00022676"/>
    </source>
</evidence>
<keyword evidence="7" id="KW-0328">Glycosyltransferase</keyword>
<evidence type="ECO:0000256" key="8">
    <source>
        <dbReference type="ARBA" id="ARBA00022679"/>
    </source>
</evidence>
<keyword evidence="13" id="KW-1133">Transmembrane helix</keyword>
<dbReference type="SUPFAM" id="SSF53955">
    <property type="entry name" value="Lysozyme-like"/>
    <property type="match status" value="1"/>
</dbReference>
<feature type="domain" description="Penicillin-binding protein transpeptidase" evidence="20">
    <location>
        <begin position="422"/>
        <end position="707"/>
    </location>
</feature>
<comment type="catalytic activity">
    <reaction evidence="18">
        <text>[GlcNAc-(1-&gt;4)-Mur2Ac(oyl-L-Ala-gamma-D-Glu-L-Lys-D-Ala-D-Ala)](n)-di-trans,octa-cis-undecaprenyl diphosphate + beta-D-GlcNAc-(1-&gt;4)-Mur2Ac(oyl-L-Ala-gamma-D-Glu-L-Lys-D-Ala-D-Ala)-di-trans,octa-cis-undecaprenyl diphosphate = [GlcNAc-(1-&gt;4)-Mur2Ac(oyl-L-Ala-gamma-D-Glu-L-Lys-D-Ala-D-Ala)](n+1)-di-trans,octa-cis-undecaprenyl diphosphate + di-trans,octa-cis-undecaprenyl diphosphate + H(+)</text>
        <dbReference type="Rhea" id="RHEA:23708"/>
        <dbReference type="Rhea" id="RHEA-COMP:9602"/>
        <dbReference type="Rhea" id="RHEA-COMP:9603"/>
        <dbReference type="ChEBI" id="CHEBI:15378"/>
        <dbReference type="ChEBI" id="CHEBI:58405"/>
        <dbReference type="ChEBI" id="CHEBI:60033"/>
        <dbReference type="ChEBI" id="CHEBI:78435"/>
        <dbReference type="EC" id="2.4.99.28"/>
    </reaction>
</comment>
<sequence length="798" mass="87717">MRTYFKTIALFFLVIMASGVLGAVILVNMALKGLPDHQRLANYQPALSSTIYASDGRQIGLFARQNRSYVPIEQVPDHVIAAFMAAEDKDFYTHSGVDLMGVARAIVFNVSNIGEKRMQGASTITQQVAENVLLQDAARDSTFDKILAKISEGLVSIRIEEVLNKDQIMEIYVNQIFLGFRSYGVQAAAQTYFGKDVRDLTIAEAAFLGALPKGPNNYNPVRHKDRAVSRRNWVIGRMAENGFITAQQAAAAIAEPLNVTPNPRGSWTDPEAGEFVEEVRRDIIRRFGKDAPYTRGFIIRSTVDLDKQRAAREALIANLNRLDPRRSRGFSGPVGMMSVKGEWARRLARAKYSRPDPRAQLALVLDDAQSFGLANGSKIAIPQADQDWASRSSRPLFDGALVWLGRRDDGTLQLQRHQGIQGALVSVDVHTGSVIAMVGGLDVEDSGFNRATQAKRQPGSSFKPIIYAAALEQGLTPDTKISDEKIQGGGWSPENYDRRFYGTMTLRQGLVMSRNTVTVRIARKIGMRRVADFARRFGVYDNLPNDLTMALGAGETTVLRLTSAFAVFPNGGRYIPPVFYDRLQDPRGRTVWRSDRRSCPACEGALNEAAGPPQMDPWGVQVVSPRTAWEMTSILRDVVLRGTGRGVDFGRPIAGKTGTTSDYKDAWFVGFSPSISTGVYVGYDLPRTIYEGASGGPVAGPIFKQYMIAAHEGRPIEEFTLSPEVKREIEAEERMNVIAELQTNPSDLRPKPSQEIAIKPDPNPITKPVEAPPPSTIVTEEPPPPVAPAPEPKAETRG</sequence>
<evidence type="ECO:0000256" key="13">
    <source>
        <dbReference type="ARBA" id="ARBA00022989"/>
    </source>
</evidence>
<dbReference type="InterPro" id="IPR036950">
    <property type="entry name" value="PBP_transglycosylase"/>
</dbReference>
<dbReference type="Pfam" id="PF00905">
    <property type="entry name" value="Transpeptidase"/>
    <property type="match status" value="1"/>
</dbReference>
<evidence type="ECO:0000256" key="15">
    <source>
        <dbReference type="ARBA" id="ARBA00023268"/>
    </source>
</evidence>
<keyword evidence="9" id="KW-0812">Transmembrane</keyword>
<evidence type="ECO:0000256" key="17">
    <source>
        <dbReference type="ARBA" id="ARBA00044770"/>
    </source>
</evidence>
<dbReference type="EMBL" id="BPFZ01000015">
    <property type="protein sequence ID" value="GIU67868.1"/>
    <property type="molecule type" value="Genomic_DNA"/>
</dbReference>
<evidence type="ECO:0000256" key="5">
    <source>
        <dbReference type="ARBA" id="ARBA00022645"/>
    </source>
</evidence>
<comment type="similarity">
    <text evidence="3">In the C-terminal section; belongs to the transpeptidase family.</text>
</comment>
<evidence type="ECO:0000256" key="3">
    <source>
        <dbReference type="ARBA" id="ARBA00007090"/>
    </source>
</evidence>
<comment type="caution">
    <text evidence="22">The sequence shown here is derived from an EMBL/GenBank/DDBJ whole genome shotgun (WGS) entry which is preliminary data.</text>
</comment>
<dbReference type="InterPro" id="IPR001460">
    <property type="entry name" value="PCN-bd_Tpept"/>
</dbReference>
<dbReference type="RefSeq" id="WP_284361105.1">
    <property type="nucleotide sequence ID" value="NZ_BPFZ01000015.1"/>
</dbReference>
<evidence type="ECO:0000256" key="4">
    <source>
        <dbReference type="ARBA" id="ARBA00007739"/>
    </source>
</evidence>
<dbReference type="SUPFAM" id="SSF56601">
    <property type="entry name" value="beta-lactamase/transpeptidase-like"/>
    <property type="match status" value="1"/>
</dbReference>
<dbReference type="Gene3D" id="1.10.3810.10">
    <property type="entry name" value="Biosynthetic peptidoglycan transglycosylase-like"/>
    <property type="match status" value="1"/>
</dbReference>
<evidence type="ECO:0000313" key="22">
    <source>
        <dbReference type="EMBL" id="GIU67868.1"/>
    </source>
</evidence>
<dbReference type="NCBIfam" id="TIGR02074">
    <property type="entry name" value="PBP_1a_fam"/>
    <property type="match status" value="1"/>
</dbReference>
<keyword evidence="8" id="KW-0808">Transferase</keyword>
<dbReference type="Proteomes" id="UP001161064">
    <property type="component" value="Unassembled WGS sequence"/>
</dbReference>
<evidence type="ECO:0000256" key="2">
    <source>
        <dbReference type="ARBA" id="ARBA00004752"/>
    </source>
</evidence>
<evidence type="ECO:0000256" key="16">
    <source>
        <dbReference type="ARBA" id="ARBA00023316"/>
    </source>
</evidence>
<reference evidence="22" key="2">
    <citation type="journal article" date="2023" name="ISME Commun">
        <title>Characterization of a bloom-associated alphaproteobacterial lineage, 'Candidatus Phycosocius': insights into freshwater algal-bacterial interactions.</title>
        <authorList>
            <person name="Tanabe Y."/>
            <person name="Yamaguchi H."/>
            <person name="Yoshida M."/>
            <person name="Kai A."/>
            <person name="Okazaki Y."/>
        </authorList>
    </citation>
    <scope>NUCLEOTIDE SEQUENCE</scope>
    <source>
        <strain evidence="22">BOTRYCO-1</strain>
    </source>
</reference>
<feature type="region of interest" description="Disordered" evidence="19">
    <location>
        <begin position="740"/>
        <end position="798"/>
    </location>
</feature>
<keyword evidence="11" id="KW-0133">Cell shape</keyword>
<evidence type="ECO:0000256" key="10">
    <source>
        <dbReference type="ARBA" id="ARBA00022801"/>
    </source>
</evidence>
<keyword evidence="10" id="KW-0378">Hydrolase</keyword>
<keyword evidence="16" id="KW-0961">Cell wall biogenesis/degradation</keyword>
<dbReference type="EC" id="2.4.99.28" evidence="17"/>
<protein>
    <recommendedName>
        <fullName evidence="17">peptidoglycan glycosyltransferase</fullName>
        <ecNumber evidence="17">2.4.99.28</ecNumber>
    </recommendedName>
</protein>
<evidence type="ECO:0000256" key="9">
    <source>
        <dbReference type="ARBA" id="ARBA00022692"/>
    </source>
</evidence>
<dbReference type="InterPro" id="IPR050396">
    <property type="entry name" value="Glycosyltr_51/Transpeptidase"/>
</dbReference>
<evidence type="ECO:0000256" key="14">
    <source>
        <dbReference type="ARBA" id="ARBA00023136"/>
    </source>
</evidence>
<dbReference type="PANTHER" id="PTHR32282">
    <property type="entry name" value="BINDING PROTEIN TRANSPEPTIDASE, PUTATIVE-RELATED"/>
    <property type="match status" value="1"/>
</dbReference>
<keyword evidence="23" id="KW-1185">Reference proteome</keyword>
<evidence type="ECO:0000259" key="20">
    <source>
        <dbReference type="Pfam" id="PF00905"/>
    </source>
</evidence>
<comment type="similarity">
    <text evidence="4">In the N-terminal section; belongs to the glycosyltransferase 51 family.</text>
</comment>
<feature type="compositionally biased region" description="Pro residues" evidence="19">
    <location>
        <begin position="761"/>
        <end position="791"/>
    </location>
</feature>
<keyword evidence="6" id="KW-0645">Protease</keyword>
<dbReference type="InterPro" id="IPR001264">
    <property type="entry name" value="Glyco_trans_51"/>
</dbReference>
<evidence type="ECO:0000256" key="19">
    <source>
        <dbReference type="SAM" id="MobiDB-lite"/>
    </source>
</evidence>
<evidence type="ECO:0000256" key="1">
    <source>
        <dbReference type="ARBA" id="ARBA00004370"/>
    </source>
</evidence>
<evidence type="ECO:0000313" key="23">
    <source>
        <dbReference type="Proteomes" id="UP001161064"/>
    </source>
</evidence>
<proteinExistence type="inferred from homology"/>
<keyword evidence="14" id="KW-0472">Membrane</keyword>
<keyword evidence="15" id="KW-0511">Multifunctional enzyme</keyword>
<evidence type="ECO:0000256" key="6">
    <source>
        <dbReference type="ARBA" id="ARBA00022670"/>
    </source>
</evidence>
<evidence type="ECO:0000259" key="21">
    <source>
        <dbReference type="Pfam" id="PF00912"/>
    </source>
</evidence>
<dbReference type="InterPro" id="IPR023346">
    <property type="entry name" value="Lysozyme-like_dom_sf"/>
</dbReference>
<gene>
    <name evidence="22" type="ORF">PsB1_2022</name>
</gene>
<keyword evidence="12" id="KW-0573">Peptidoglycan synthesis</keyword>